<organism evidence="2">
    <name type="scientific">Arion vulgaris</name>
    <dbReference type="NCBI Taxonomy" id="1028688"/>
    <lineage>
        <taxon>Eukaryota</taxon>
        <taxon>Metazoa</taxon>
        <taxon>Spiralia</taxon>
        <taxon>Lophotrochozoa</taxon>
        <taxon>Mollusca</taxon>
        <taxon>Gastropoda</taxon>
        <taxon>Heterobranchia</taxon>
        <taxon>Euthyneura</taxon>
        <taxon>Panpulmonata</taxon>
        <taxon>Eupulmonata</taxon>
        <taxon>Stylommatophora</taxon>
        <taxon>Helicina</taxon>
        <taxon>Arionoidea</taxon>
        <taxon>Arionidae</taxon>
        <taxon>Arion</taxon>
    </lineage>
</organism>
<accession>A0A0B6YDL1</accession>
<feature type="region of interest" description="Disordered" evidence="1">
    <location>
        <begin position="67"/>
        <end position="111"/>
    </location>
</feature>
<gene>
    <name evidence="2" type="primary">ORF22307</name>
</gene>
<dbReference type="AlphaFoldDB" id="A0A0B6YDL1"/>
<evidence type="ECO:0000256" key="1">
    <source>
        <dbReference type="SAM" id="MobiDB-lite"/>
    </source>
</evidence>
<name>A0A0B6YDL1_9EUPU</name>
<evidence type="ECO:0000313" key="2">
    <source>
        <dbReference type="EMBL" id="CEK54243.1"/>
    </source>
</evidence>
<protein>
    <submittedName>
        <fullName evidence="2">Uncharacterized protein</fullName>
    </submittedName>
</protein>
<sequence>GSDRGSKTTYKKKKKPDSENINQLNGKDTEDILNIGVNSEDDDDDSGILYSLNRDCDIANLDDVTNKDDFQHKRKNAKVRTNTGHPKSVITKKGSSMHSQKGTRKDGGKKK</sequence>
<proteinExistence type="predicted"/>
<feature type="non-terminal residue" evidence="2">
    <location>
        <position position="1"/>
    </location>
</feature>
<feature type="non-terminal residue" evidence="2">
    <location>
        <position position="111"/>
    </location>
</feature>
<dbReference type="EMBL" id="HACG01007378">
    <property type="protein sequence ID" value="CEK54243.1"/>
    <property type="molecule type" value="Transcribed_RNA"/>
</dbReference>
<feature type="region of interest" description="Disordered" evidence="1">
    <location>
        <begin position="1"/>
        <end position="27"/>
    </location>
</feature>
<reference evidence="2" key="1">
    <citation type="submission" date="2014-12" db="EMBL/GenBank/DDBJ databases">
        <title>Insight into the proteome of Arion vulgaris.</title>
        <authorList>
            <person name="Aradska J."/>
            <person name="Bulat T."/>
            <person name="Smidak R."/>
            <person name="Sarate P."/>
            <person name="Gangsoo J."/>
            <person name="Sialana F."/>
            <person name="Bilban M."/>
            <person name="Lubec G."/>
        </authorList>
    </citation>
    <scope>NUCLEOTIDE SEQUENCE</scope>
    <source>
        <tissue evidence="2">Skin</tissue>
    </source>
</reference>